<evidence type="ECO:0000313" key="3">
    <source>
        <dbReference type="Proteomes" id="UP000657574"/>
    </source>
</evidence>
<evidence type="ECO:0000256" key="1">
    <source>
        <dbReference type="SAM" id="MobiDB-lite"/>
    </source>
</evidence>
<keyword evidence="3" id="KW-1185">Reference proteome</keyword>
<name>A0A917UM41_9ACTN</name>
<feature type="compositionally biased region" description="Low complexity" evidence="1">
    <location>
        <begin position="49"/>
        <end position="59"/>
    </location>
</feature>
<dbReference type="RefSeq" id="WP_189317374.1">
    <property type="nucleotide sequence ID" value="NZ_BMQA01000101.1"/>
</dbReference>
<comment type="caution">
    <text evidence="2">The sequence shown here is derived from an EMBL/GenBank/DDBJ whole genome shotgun (WGS) entry which is preliminary data.</text>
</comment>
<dbReference type="AlphaFoldDB" id="A0A917UM41"/>
<feature type="region of interest" description="Disordered" evidence="1">
    <location>
        <begin position="41"/>
        <end position="66"/>
    </location>
</feature>
<proteinExistence type="predicted"/>
<dbReference type="EMBL" id="BMQA01000101">
    <property type="protein sequence ID" value="GGJ68019.1"/>
    <property type="molecule type" value="Genomic_DNA"/>
</dbReference>
<dbReference type="Proteomes" id="UP000657574">
    <property type="component" value="Unassembled WGS sequence"/>
</dbReference>
<reference evidence="2" key="1">
    <citation type="journal article" date="2014" name="Int. J. Syst. Evol. Microbiol.">
        <title>Complete genome sequence of Corynebacterium casei LMG S-19264T (=DSM 44701T), isolated from a smear-ripened cheese.</title>
        <authorList>
            <consortium name="US DOE Joint Genome Institute (JGI-PGF)"/>
            <person name="Walter F."/>
            <person name="Albersmeier A."/>
            <person name="Kalinowski J."/>
            <person name="Ruckert C."/>
        </authorList>
    </citation>
    <scope>NUCLEOTIDE SEQUENCE</scope>
    <source>
        <strain evidence="2">JCM 3086</strain>
    </source>
</reference>
<gene>
    <name evidence="2" type="ORF">GCM10010121_093390</name>
</gene>
<sequence>MSLPPFNPEDFDERCETCGAAPGQLCRSTCDTGYTAEDYRRDAERREQATAAPPAAGRPASRRSKE</sequence>
<accession>A0A917UM41</accession>
<organism evidence="2 3">
    <name type="scientific">Streptomyces brasiliensis</name>
    <dbReference type="NCBI Taxonomy" id="1954"/>
    <lineage>
        <taxon>Bacteria</taxon>
        <taxon>Bacillati</taxon>
        <taxon>Actinomycetota</taxon>
        <taxon>Actinomycetes</taxon>
        <taxon>Kitasatosporales</taxon>
        <taxon>Streptomycetaceae</taxon>
        <taxon>Streptomyces</taxon>
    </lineage>
</organism>
<protein>
    <submittedName>
        <fullName evidence="2">Uncharacterized protein</fullName>
    </submittedName>
</protein>
<evidence type="ECO:0000313" key="2">
    <source>
        <dbReference type="EMBL" id="GGJ68019.1"/>
    </source>
</evidence>
<reference evidence="2" key="2">
    <citation type="submission" date="2020-09" db="EMBL/GenBank/DDBJ databases">
        <authorList>
            <person name="Sun Q."/>
            <person name="Ohkuma M."/>
        </authorList>
    </citation>
    <scope>NUCLEOTIDE SEQUENCE</scope>
    <source>
        <strain evidence="2">JCM 3086</strain>
    </source>
</reference>